<evidence type="ECO:0000313" key="2">
    <source>
        <dbReference type="EMBL" id="EOB07388.1"/>
    </source>
</evidence>
<dbReference type="Proteomes" id="UP000296049">
    <property type="component" value="Unassembled WGS sequence"/>
</dbReference>
<evidence type="ECO:0000256" key="1">
    <source>
        <dbReference type="SAM" id="MobiDB-lite"/>
    </source>
</evidence>
<organism evidence="2 3">
    <name type="scientific">Anas platyrhynchos</name>
    <name type="common">Mallard</name>
    <name type="synonym">Anas boschas</name>
    <dbReference type="NCBI Taxonomy" id="8839"/>
    <lineage>
        <taxon>Eukaryota</taxon>
        <taxon>Metazoa</taxon>
        <taxon>Chordata</taxon>
        <taxon>Craniata</taxon>
        <taxon>Vertebrata</taxon>
        <taxon>Euteleostomi</taxon>
        <taxon>Archelosauria</taxon>
        <taxon>Archosauria</taxon>
        <taxon>Dinosauria</taxon>
        <taxon>Saurischia</taxon>
        <taxon>Theropoda</taxon>
        <taxon>Coelurosauria</taxon>
        <taxon>Aves</taxon>
        <taxon>Neognathae</taxon>
        <taxon>Galloanserae</taxon>
        <taxon>Anseriformes</taxon>
        <taxon>Anatidae</taxon>
        <taxon>Anatinae</taxon>
        <taxon>Anas</taxon>
    </lineage>
</organism>
<dbReference type="EMBL" id="KB742528">
    <property type="protein sequence ID" value="EOB07388.1"/>
    <property type="molecule type" value="Genomic_DNA"/>
</dbReference>
<protein>
    <submittedName>
        <fullName evidence="2">Uncharacterized protein</fullName>
    </submittedName>
</protein>
<evidence type="ECO:0000313" key="3">
    <source>
        <dbReference type="Proteomes" id="UP000296049"/>
    </source>
</evidence>
<sequence>MTGISVPVHPYLTAFVLGGAPRPTACGLRQPNNRSPARGTATGVQTAAPRDGAALGAAGVLGAISSRSTELEGDLGQATYGHSASSRAQRDAAGDSSAAAIMTYERCPGTAVNAAETRSALTDRWKSRLEMHLMGEAVLPQAGLSQLRAAPTATSGTWRVEKRRLLKPESSPCPGTKLHIFLRLTTGSFAKHFHH</sequence>
<accession>R0M427</accession>
<gene>
    <name evidence="2" type="ORF">Anapl_14460</name>
</gene>
<keyword evidence="3" id="KW-1185">Reference proteome</keyword>
<feature type="region of interest" description="Disordered" evidence="1">
    <location>
        <begin position="26"/>
        <end position="46"/>
    </location>
</feature>
<name>R0M427_ANAPL</name>
<dbReference type="AlphaFoldDB" id="R0M427"/>
<proteinExistence type="predicted"/>
<reference evidence="3" key="1">
    <citation type="journal article" date="2013" name="Nat. Genet.">
        <title>The duck genome and transcriptome provide insight into an avian influenza virus reservoir species.</title>
        <authorList>
            <person name="Huang Y."/>
            <person name="Li Y."/>
            <person name="Burt D.W."/>
            <person name="Chen H."/>
            <person name="Zhang Y."/>
            <person name="Qian W."/>
            <person name="Kim H."/>
            <person name="Gan S."/>
            <person name="Zhao Y."/>
            <person name="Li J."/>
            <person name="Yi K."/>
            <person name="Feng H."/>
            <person name="Zhu P."/>
            <person name="Li B."/>
            <person name="Liu Q."/>
            <person name="Fairley S."/>
            <person name="Magor K.E."/>
            <person name="Du Z."/>
            <person name="Hu X."/>
            <person name="Goodman L."/>
            <person name="Tafer H."/>
            <person name="Vignal A."/>
            <person name="Lee T."/>
            <person name="Kim K.W."/>
            <person name="Sheng Z."/>
            <person name="An Y."/>
            <person name="Searle S."/>
            <person name="Herrero J."/>
            <person name="Groenen M.A."/>
            <person name="Crooijmans R.P."/>
            <person name="Faraut T."/>
            <person name="Cai Q."/>
            <person name="Webster R.G."/>
            <person name="Aldridge J.R."/>
            <person name="Warren W.C."/>
            <person name="Bartschat S."/>
            <person name="Kehr S."/>
            <person name="Marz M."/>
            <person name="Stadler P.F."/>
            <person name="Smith J."/>
            <person name="Kraus R.H."/>
            <person name="Zhao Y."/>
            <person name="Ren L."/>
            <person name="Fei J."/>
            <person name="Morisson M."/>
            <person name="Kaiser P."/>
            <person name="Griffin D.K."/>
            <person name="Rao M."/>
            <person name="Pitel F."/>
            <person name="Wang J."/>
            <person name="Li N."/>
        </authorList>
    </citation>
    <scope>NUCLEOTIDE SEQUENCE [LARGE SCALE GENOMIC DNA]</scope>
</reference>